<name>A0ABR0EU06_ZASCE</name>
<keyword evidence="4" id="KW-1185">Reference proteome</keyword>
<evidence type="ECO:0000259" key="2">
    <source>
        <dbReference type="PROSITE" id="PS51293"/>
    </source>
</evidence>
<feature type="domain" description="SANT" evidence="2">
    <location>
        <begin position="49"/>
        <end position="100"/>
    </location>
</feature>
<dbReference type="SUPFAM" id="SSF46689">
    <property type="entry name" value="Homeodomain-like"/>
    <property type="match status" value="1"/>
</dbReference>
<evidence type="ECO:0000313" key="4">
    <source>
        <dbReference type="Proteomes" id="UP001305779"/>
    </source>
</evidence>
<protein>
    <recommendedName>
        <fullName evidence="2">SANT domain-containing protein</fullName>
    </recommendedName>
</protein>
<dbReference type="Proteomes" id="UP001305779">
    <property type="component" value="Unassembled WGS sequence"/>
</dbReference>
<evidence type="ECO:0000313" key="3">
    <source>
        <dbReference type="EMBL" id="KAK4505119.1"/>
    </source>
</evidence>
<accession>A0ABR0EU06</accession>
<dbReference type="EMBL" id="JAXOVC010000002">
    <property type="protein sequence ID" value="KAK4505119.1"/>
    <property type="molecule type" value="Genomic_DNA"/>
</dbReference>
<sequence length="432" mass="49301">MSIAAGDMWHPQEDPLSDDEQDDPSPQPSCRHPRLIHPDDVTIFFDFDEMFFAFTIEEQLQFAIAFKRNPKSFERIAQDVIGRNRWECQRHYYSVKFDGRFKTKTWEETNLKHKKPQRALSELDTRMEGFTAVDGKIPVPETKEMRDLLAHRMQLIPINEEIKRLLALVPNSERVYANALTRAQEAQDAERAAPKPLRKETIATKYKAARKDVKPFEELRHALEEIDAEVADMIKQLATSRISYEETKAEYESGDDGSEMNMRCWNYFIKYYKTELAWIDGSLKGMFDETHKIERPDDDVASSNLLKKLLMVKAGAMRLSSDRKALEERVARQYKGFGVDRHEVSAIEEALAGREAQIAQLNGILEKVIGLIVDGLDETMGSSGDTKGADSSENGVGGGEIDAEADHAEDEEEEEYESEDEENDDDYVESDG</sequence>
<evidence type="ECO:0000256" key="1">
    <source>
        <dbReference type="SAM" id="MobiDB-lite"/>
    </source>
</evidence>
<feature type="region of interest" description="Disordered" evidence="1">
    <location>
        <begin position="381"/>
        <end position="432"/>
    </location>
</feature>
<feature type="region of interest" description="Disordered" evidence="1">
    <location>
        <begin position="1"/>
        <end position="34"/>
    </location>
</feature>
<reference evidence="3 4" key="1">
    <citation type="journal article" date="2023" name="G3 (Bethesda)">
        <title>A chromosome-level genome assembly of Zasmidium syzygii isolated from banana leaves.</title>
        <authorList>
            <person name="van Westerhoven A.C."/>
            <person name="Mehrabi R."/>
            <person name="Talebi R."/>
            <person name="Steentjes M.B.F."/>
            <person name="Corcolon B."/>
            <person name="Chong P.A."/>
            <person name="Kema G.H.J."/>
            <person name="Seidl M.F."/>
        </authorList>
    </citation>
    <scope>NUCLEOTIDE SEQUENCE [LARGE SCALE GENOMIC DNA]</scope>
    <source>
        <strain evidence="3 4">P124</strain>
    </source>
</reference>
<organism evidence="3 4">
    <name type="scientific">Zasmidium cellare</name>
    <name type="common">Wine cellar mold</name>
    <name type="synonym">Racodium cellare</name>
    <dbReference type="NCBI Taxonomy" id="395010"/>
    <lineage>
        <taxon>Eukaryota</taxon>
        <taxon>Fungi</taxon>
        <taxon>Dikarya</taxon>
        <taxon>Ascomycota</taxon>
        <taxon>Pezizomycotina</taxon>
        <taxon>Dothideomycetes</taxon>
        <taxon>Dothideomycetidae</taxon>
        <taxon>Mycosphaerellales</taxon>
        <taxon>Mycosphaerellaceae</taxon>
        <taxon>Zasmidium</taxon>
    </lineage>
</organism>
<comment type="caution">
    <text evidence="3">The sequence shown here is derived from an EMBL/GenBank/DDBJ whole genome shotgun (WGS) entry which is preliminary data.</text>
</comment>
<dbReference type="PROSITE" id="PS51293">
    <property type="entry name" value="SANT"/>
    <property type="match status" value="1"/>
</dbReference>
<gene>
    <name evidence="3" type="ORF">PRZ48_003082</name>
</gene>
<dbReference type="InterPro" id="IPR009057">
    <property type="entry name" value="Homeodomain-like_sf"/>
</dbReference>
<dbReference type="InterPro" id="IPR001005">
    <property type="entry name" value="SANT/Myb"/>
</dbReference>
<feature type="compositionally biased region" description="Polar residues" evidence="1">
    <location>
        <begin position="381"/>
        <end position="394"/>
    </location>
</feature>
<dbReference type="Gene3D" id="1.10.10.60">
    <property type="entry name" value="Homeodomain-like"/>
    <property type="match status" value="1"/>
</dbReference>
<dbReference type="CDD" id="cd00167">
    <property type="entry name" value="SANT"/>
    <property type="match status" value="1"/>
</dbReference>
<proteinExistence type="predicted"/>
<dbReference type="InterPro" id="IPR017884">
    <property type="entry name" value="SANT_dom"/>
</dbReference>
<feature type="compositionally biased region" description="Acidic residues" evidence="1">
    <location>
        <begin position="401"/>
        <end position="432"/>
    </location>
</feature>